<evidence type="ECO:0000313" key="5">
    <source>
        <dbReference type="Proteomes" id="UP000252357"/>
    </source>
</evidence>
<dbReference type="GO" id="GO:0009279">
    <property type="term" value="C:cell outer membrane"/>
    <property type="evidence" value="ECO:0007669"/>
    <property type="project" value="UniProtKB-SubCell"/>
</dbReference>
<dbReference type="SUPFAM" id="SSF56925">
    <property type="entry name" value="OMPA-like"/>
    <property type="match status" value="1"/>
</dbReference>
<dbReference type="OrthoDB" id="9130661at2"/>
<evidence type="ECO:0000256" key="1">
    <source>
        <dbReference type="ARBA" id="ARBA00004442"/>
    </source>
</evidence>
<evidence type="ECO:0000313" key="4">
    <source>
        <dbReference type="EMBL" id="RCS57099.1"/>
    </source>
</evidence>
<evidence type="ECO:0000259" key="3">
    <source>
        <dbReference type="Pfam" id="PF01389"/>
    </source>
</evidence>
<keyword evidence="2" id="KW-0732">Signal</keyword>
<keyword evidence="5" id="KW-1185">Reference proteome</keyword>
<dbReference type="Gene3D" id="2.40.160.20">
    <property type="match status" value="1"/>
</dbReference>
<feature type="chain" id="PRO_5016850922" description="Outer membrane protein OmpA-like transmembrane domain-containing protein" evidence="2">
    <location>
        <begin position="19"/>
        <end position="200"/>
    </location>
</feature>
<dbReference type="RefSeq" id="WP_114403240.1">
    <property type="nucleotide sequence ID" value="NZ_QPGB01000004.1"/>
</dbReference>
<sequence length="200" mass="21461">MLKAIATILLVLSNAALAQLQPPKERGAYIGLGFGQAKNNLDYRIGSNISKDDSDAYSKLYAGYQFNRLFGAELFYANLGTSTYKSTLNNAPSQDQFKNSVIGVNGVLFLPIRQPLSFVGKLGLGAATSKYTCVQACNNVANNSTTSTSAQLGLGLQYQLSSGLGLRVEYERYGGINHKINTSEATASFDAVAASIQYKF</sequence>
<proteinExistence type="predicted"/>
<name>A0A368L0M2_9BURK</name>
<feature type="domain" description="Outer membrane protein OmpA-like transmembrane" evidence="3">
    <location>
        <begin position="24"/>
        <end position="200"/>
    </location>
</feature>
<gene>
    <name evidence="4" type="ORF">DU000_09860</name>
</gene>
<dbReference type="EMBL" id="QPGB01000004">
    <property type="protein sequence ID" value="RCS57099.1"/>
    <property type="molecule type" value="Genomic_DNA"/>
</dbReference>
<dbReference type="Pfam" id="PF01389">
    <property type="entry name" value="OmpA_membrane"/>
    <property type="match status" value="1"/>
</dbReference>
<evidence type="ECO:0000256" key="2">
    <source>
        <dbReference type="SAM" id="SignalP"/>
    </source>
</evidence>
<feature type="signal peptide" evidence="2">
    <location>
        <begin position="1"/>
        <end position="18"/>
    </location>
</feature>
<accession>A0A368L0M2</accession>
<comment type="subcellular location">
    <subcellularLocation>
        <location evidence="1">Cell outer membrane</location>
    </subcellularLocation>
</comment>
<dbReference type="InterPro" id="IPR011250">
    <property type="entry name" value="OMP/PagP_B-barrel"/>
</dbReference>
<protein>
    <recommendedName>
        <fullName evidence="3">Outer membrane protein OmpA-like transmembrane domain-containing protein</fullName>
    </recommendedName>
</protein>
<reference evidence="4 5" key="1">
    <citation type="journal article" date="2018" name="Int. J. Syst. Evol. Microbiol.">
        <title>Parvibium lacunae gen. nov., sp. nov., a new member of the family Alcaligenaceae isolated from a freshwater pond.</title>
        <authorList>
            <person name="Chen W.M."/>
            <person name="Xie P.B."/>
            <person name="Hsu M.Y."/>
            <person name="Sheu S.Y."/>
        </authorList>
    </citation>
    <scope>NUCLEOTIDE SEQUENCE [LARGE SCALE GENOMIC DNA]</scope>
    <source>
        <strain evidence="4 5">KMB9</strain>
    </source>
</reference>
<dbReference type="AlphaFoldDB" id="A0A368L0M2"/>
<dbReference type="InterPro" id="IPR000498">
    <property type="entry name" value="OmpA-like_TM_dom"/>
</dbReference>
<dbReference type="Proteomes" id="UP000252357">
    <property type="component" value="Unassembled WGS sequence"/>
</dbReference>
<comment type="caution">
    <text evidence="4">The sequence shown here is derived from an EMBL/GenBank/DDBJ whole genome shotgun (WGS) entry which is preliminary data.</text>
</comment>
<organism evidence="4 5">
    <name type="scientific">Parvibium lacunae</name>
    <dbReference type="NCBI Taxonomy" id="1888893"/>
    <lineage>
        <taxon>Bacteria</taxon>
        <taxon>Pseudomonadati</taxon>
        <taxon>Pseudomonadota</taxon>
        <taxon>Betaproteobacteria</taxon>
        <taxon>Burkholderiales</taxon>
        <taxon>Alcaligenaceae</taxon>
        <taxon>Parvibium</taxon>
    </lineage>
</organism>